<feature type="region of interest" description="Disordered" evidence="1">
    <location>
        <begin position="39"/>
        <end position="69"/>
    </location>
</feature>
<protein>
    <submittedName>
        <fullName evidence="2">Uncharacterized protein</fullName>
    </submittedName>
</protein>
<accession>A0ABR8WA23</accession>
<gene>
    <name evidence="2" type="ORF">H9630_03560</name>
</gene>
<comment type="caution">
    <text evidence="2">The sequence shown here is derived from an EMBL/GenBank/DDBJ whole genome shotgun (WGS) entry which is preliminary data.</text>
</comment>
<sequence length="110" mass="12359">MAKIDTAIEIVEEFPDKGYEAHKLAADNTQTELEKLQAELRAEEPAPATPPEEPEEPEPTAQKKYRLKDPKTSYQEVGFTLADDQEKELPENPSSFLTGRIKSGFIVEVK</sequence>
<name>A0ABR8WA23_9BACL</name>
<organism evidence="2 3">
    <name type="scientific">Planococcus wigleyi</name>
    <dbReference type="NCBI Taxonomy" id="2762216"/>
    <lineage>
        <taxon>Bacteria</taxon>
        <taxon>Bacillati</taxon>
        <taxon>Bacillota</taxon>
        <taxon>Bacilli</taxon>
        <taxon>Bacillales</taxon>
        <taxon>Caryophanaceae</taxon>
        <taxon>Planococcus</taxon>
    </lineage>
</organism>
<proteinExistence type="predicted"/>
<dbReference type="Proteomes" id="UP000658980">
    <property type="component" value="Unassembled WGS sequence"/>
</dbReference>
<evidence type="ECO:0000313" key="2">
    <source>
        <dbReference type="EMBL" id="MBD8013885.1"/>
    </source>
</evidence>
<keyword evidence="3" id="KW-1185">Reference proteome</keyword>
<evidence type="ECO:0000313" key="3">
    <source>
        <dbReference type="Proteomes" id="UP000658980"/>
    </source>
</evidence>
<dbReference type="RefSeq" id="WP_191714094.1">
    <property type="nucleotide sequence ID" value="NZ_JACSPU010000001.1"/>
</dbReference>
<evidence type="ECO:0000256" key="1">
    <source>
        <dbReference type="SAM" id="MobiDB-lite"/>
    </source>
</evidence>
<reference evidence="2 3" key="1">
    <citation type="submission" date="2020-08" db="EMBL/GenBank/DDBJ databases">
        <title>A Genomic Blueprint of the Chicken Gut Microbiome.</title>
        <authorList>
            <person name="Gilroy R."/>
            <person name="Ravi A."/>
            <person name="Getino M."/>
            <person name="Pursley I."/>
            <person name="Horton D.L."/>
            <person name="Alikhan N.-F."/>
            <person name="Baker D."/>
            <person name="Gharbi K."/>
            <person name="Hall N."/>
            <person name="Watson M."/>
            <person name="Adriaenssens E.M."/>
            <person name="Foster-Nyarko E."/>
            <person name="Jarju S."/>
            <person name="Secka A."/>
            <person name="Antonio M."/>
            <person name="Oren A."/>
            <person name="Chaudhuri R."/>
            <person name="La Ragione R.M."/>
            <person name="Hildebrand F."/>
            <person name="Pallen M.J."/>
        </authorList>
    </citation>
    <scope>NUCLEOTIDE SEQUENCE [LARGE SCALE GENOMIC DNA]</scope>
    <source>
        <strain evidence="2 3">Sa1BUA13</strain>
    </source>
</reference>
<dbReference type="EMBL" id="JACSPU010000001">
    <property type="protein sequence ID" value="MBD8013885.1"/>
    <property type="molecule type" value="Genomic_DNA"/>
</dbReference>